<dbReference type="PANTHER" id="PTHR22696:SF1">
    <property type="entry name" value="E3 UBIQUITIN-PROTEIN LIGASE RNF26"/>
    <property type="match status" value="1"/>
</dbReference>
<name>A0A1Y2J5R9_TRAC3</name>
<gene>
    <name evidence="5" type="ORF">PYCCODRAFT_1429319</name>
</gene>
<dbReference type="Gene3D" id="3.30.40.10">
    <property type="entry name" value="Zinc/RING finger domain, C3HC4 (zinc finger)"/>
    <property type="match status" value="1"/>
</dbReference>
<dbReference type="GO" id="GO:0061630">
    <property type="term" value="F:ubiquitin protein ligase activity"/>
    <property type="evidence" value="ECO:0007669"/>
    <property type="project" value="TreeGrafter"/>
</dbReference>
<dbReference type="PROSITE" id="PS50089">
    <property type="entry name" value="ZF_RING_2"/>
    <property type="match status" value="1"/>
</dbReference>
<protein>
    <recommendedName>
        <fullName evidence="4">RING-type domain-containing protein</fullName>
    </recommendedName>
</protein>
<keyword evidence="6" id="KW-1185">Reference proteome</keyword>
<feature type="domain" description="RING-type" evidence="4">
    <location>
        <begin position="695"/>
        <end position="738"/>
    </location>
</feature>
<dbReference type="AlphaFoldDB" id="A0A1Y2J5R9"/>
<dbReference type="OrthoDB" id="66726at2759"/>
<organism evidence="5 6">
    <name type="scientific">Trametes coccinea (strain BRFM310)</name>
    <name type="common">Pycnoporus coccineus</name>
    <dbReference type="NCBI Taxonomy" id="1353009"/>
    <lineage>
        <taxon>Eukaryota</taxon>
        <taxon>Fungi</taxon>
        <taxon>Dikarya</taxon>
        <taxon>Basidiomycota</taxon>
        <taxon>Agaricomycotina</taxon>
        <taxon>Agaricomycetes</taxon>
        <taxon>Polyporales</taxon>
        <taxon>Polyporaceae</taxon>
        <taxon>Trametes</taxon>
    </lineage>
</organism>
<dbReference type="InterPro" id="IPR013083">
    <property type="entry name" value="Znf_RING/FYVE/PHD"/>
</dbReference>
<keyword evidence="1" id="KW-0479">Metal-binding</keyword>
<dbReference type="PANTHER" id="PTHR22696">
    <property type="entry name" value="E3 UBIQUITIN-PROTEIN LIGASE RNF26"/>
    <property type="match status" value="1"/>
</dbReference>
<evidence type="ECO:0000256" key="3">
    <source>
        <dbReference type="SAM" id="Phobius"/>
    </source>
</evidence>
<feature type="transmembrane region" description="Helical" evidence="3">
    <location>
        <begin position="270"/>
        <end position="288"/>
    </location>
</feature>
<keyword evidence="1" id="KW-0863">Zinc-finger</keyword>
<reference evidence="5 6" key="1">
    <citation type="journal article" date="2015" name="Biotechnol. Biofuels">
        <title>Enhanced degradation of softwood versus hardwood by the white-rot fungus Pycnoporus coccineus.</title>
        <authorList>
            <person name="Couturier M."/>
            <person name="Navarro D."/>
            <person name="Chevret D."/>
            <person name="Henrissat B."/>
            <person name="Piumi F."/>
            <person name="Ruiz-Duenas F.J."/>
            <person name="Martinez A.T."/>
            <person name="Grigoriev I.V."/>
            <person name="Riley R."/>
            <person name="Lipzen A."/>
            <person name="Berrin J.G."/>
            <person name="Master E.R."/>
            <person name="Rosso M.N."/>
        </authorList>
    </citation>
    <scope>NUCLEOTIDE SEQUENCE [LARGE SCALE GENOMIC DNA]</scope>
    <source>
        <strain evidence="5 6">BRFM310</strain>
    </source>
</reference>
<evidence type="ECO:0000313" key="6">
    <source>
        <dbReference type="Proteomes" id="UP000193067"/>
    </source>
</evidence>
<accession>A0A1Y2J5R9</accession>
<evidence type="ECO:0000256" key="2">
    <source>
        <dbReference type="SAM" id="MobiDB-lite"/>
    </source>
</evidence>
<dbReference type="InterPro" id="IPR001841">
    <property type="entry name" value="Znf_RING"/>
</dbReference>
<dbReference type="CDD" id="cd16616">
    <property type="entry name" value="mRING-HC-C4C4_Asi1p-like"/>
    <property type="match status" value="1"/>
</dbReference>
<evidence type="ECO:0000259" key="4">
    <source>
        <dbReference type="PROSITE" id="PS50089"/>
    </source>
</evidence>
<dbReference type="Proteomes" id="UP000193067">
    <property type="component" value="Unassembled WGS sequence"/>
</dbReference>
<dbReference type="STRING" id="1353009.A0A1Y2J5R9"/>
<feature type="region of interest" description="Disordered" evidence="2">
    <location>
        <begin position="516"/>
        <end position="599"/>
    </location>
</feature>
<keyword evidence="3" id="KW-0812">Transmembrane</keyword>
<feature type="transmembrane region" description="Helical" evidence="3">
    <location>
        <begin position="300"/>
        <end position="318"/>
    </location>
</feature>
<feature type="transmembrane region" description="Helical" evidence="3">
    <location>
        <begin position="207"/>
        <end position="227"/>
    </location>
</feature>
<proteinExistence type="predicted"/>
<dbReference type="Pfam" id="PF13920">
    <property type="entry name" value="zf-C3HC4_3"/>
    <property type="match status" value="1"/>
</dbReference>
<keyword evidence="3" id="KW-1133">Transmembrane helix</keyword>
<evidence type="ECO:0000313" key="5">
    <source>
        <dbReference type="EMBL" id="OSD08253.1"/>
    </source>
</evidence>
<dbReference type="GO" id="GO:0008270">
    <property type="term" value="F:zinc ion binding"/>
    <property type="evidence" value="ECO:0007669"/>
    <property type="project" value="UniProtKB-KW"/>
</dbReference>
<dbReference type="GO" id="GO:0006511">
    <property type="term" value="P:ubiquitin-dependent protein catabolic process"/>
    <property type="evidence" value="ECO:0007669"/>
    <property type="project" value="TreeGrafter"/>
</dbReference>
<feature type="transmembrane region" description="Helical" evidence="3">
    <location>
        <begin position="165"/>
        <end position="187"/>
    </location>
</feature>
<dbReference type="EMBL" id="KZ084086">
    <property type="protein sequence ID" value="OSD08253.1"/>
    <property type="molecule type" value="Genomic_DNA"/>
</dbReference>
<feature type="compositionally biased region" description="Polar residues" evidence="2">
    <location>
        <begin position="524"/>
        <end position="551"/>
    </location>
</feature>
<feature type="transmembrane region" description="Helical" evidence="3">
    <location>
        <begin position="239"/>
        <end position="258"/>
    </location>
</feature>
<sequence>MDEAAQIVHESTDSFYNASMFFNASLKLAHRFFSLPSRALARLRRLDDLALDLHEAAQHHPYASTSASGSRRSRGQISSGPPVPGMWGFLTSGYFLGLFIMAFVLNRIQNIVVPPRRPPGFRIHHNSFNMHARLSWRRLFLSWLLPVDLSSTHSRLLFRIPSMYLLGKAVALWTVLLVQAAGPTSLLQAGWMQPLFAWIAEKKMDDICWYTFLSACATLCIGALTTGLEGLNMNDSSPFNLFAFAFQLYVCAASHTFLPKEGEPPSRPDVHVIITIMLPLIQLVVMHCLEVKQRWTQYRLILSSTIGLLALIHFHSVVWFSPHAYPLTTYAARVVESIMLAVISFTVGLNAMTQLLLDGSITRPLVGHSAILPRWDEDFNVALFRLGTASMDATAVAGFGNEVGGVASARPAFSALALRNARNKAELVRGELELDRTGVAGLSPAYEERGGVRRVVRKGFANEITSVKAKAASTDLWMNTVLNIAWQRHFGAFLASAWRAAVRVLRASIRCLSRKSRVKKNQERSSTPTPQGNVSGGANSESGLRQPTSEDPYSRFLRGEDVSDDEDEFHPDDYADGPDNMPTPSSVSEGEDEDEDEAAVPDVAEFTEQAQLYADLSTSAAQAASAPLLLAHMTDTSPSPLTRRGYRRLVSGSRRAADADDWEEWDEFVLERRRVKRAEAEAKGEDAFAEQTRNCVICTVEARDIICWPCRCLALCDDCRENLASRSSASKHTCPCCRRSVEGYSKIYIP</sequence>
<keyword evidence="1" id="KW-0862">Zinc</keyword>
<feature type="compositionally biased region" description="Acidic residues" evidence="2">
    <location>
        <begin position="589"/>
        <end position="599"/>
    </location>
</feature>
<dbReference type="GO" id="GO:0016567">
    <property type="term" value="P:protein ubiquitination"/>
    <property type="evidence" value="ECO:0007669"/>
    <property type="project" value="TreeGrafter"/>
</dbReference>
<feature type="compositionally biased region" description="Acidic residues" evidence="2">
    <location>
        <begin position="562"/>
        <end position="576"/>
    </location>
</feature>
<keyword evidence="3" id="KW-0472">Membrane</keyword>
<evidence type="ECO:0000256" key="1">
    <source>
        <dbReference type="PROSITE-ProRule" id="PRU00175"/>
    </source>
</evidence>
<feature type="transmembrane region" description="Helical" evidence="3">
    <location>
        <begin position="86"/>
        <end position="108"/>
    </location>
</feature>